<comment type="cofactor">
    <cofactor evidence="1 7">
        <name>pyridoxal 5'-phosphate</name>
        <dbReference type="ChEBI" id="CHEBI:597326"/>
    </cofactor>
</comment>
<reference evidence="8 9" key="1">
    <citation type="submission" date="2016-10" db="EMBL/GenBank/DDBJ databases">
        <authorList>
            <person name="de Groot N.N."/>
        </authorList>
    </citation>
    <scope>NUCLEOTIDE SEQUENCE [LARGE SCALE GENOMIC DNA]</scope>
    <source>
        <strain evidence="8 9">DSM 22274</strain>
    </source>
</reference>
<dbReference type="InterPro" id="IPR005814">
    <property type="entry name" value="Aminotrans_3"/>
</dbReference>
<comment type="subcellular location">
    <subcellularLocation>
        <location evidence="7">Cytoplasm</location>
    </subcellularLocation>
</comment>
<dbReference type="AlphaFoldDB" id="A0A1H5FU31"/>
<dbReference type="Gene3D" id="3.40.640.10">
    <property type="entry name" value="Type I PLP-dependent aspartate aminotransferase-like (Major domain)"/>
    <property type="match status" value="1"/>
</dbReference>
<dbReference type="CDD" id="cd00610">
    <property type="entry name" value="OAT_like"/>
    <property type="match status" value="1"/>
</dbReference>
<sequence length="456" mass="47934">MLSAPAVEHGGRNAAGTTHRSLAERDRGLLWHPYASLDGPAPYAVLGAAGTKLDLEAPGGQRFEVIDAMSSWWSAVHGYRNEALDAALLEQAGSFSHVMFGGLTHAPAVILAEKLIDMAPSGLEHVFFADSGSVSVEVALKLAVQYQRAAGYSRRARFLALSGGYHGDTFAAMSVCDPVDGMHSEFPGLVAPQLFLPRPPKARLIKGELRSDPLEVAQWVGVLEEMVLTHLDELAAIVLEPVLQGAGGMHIYAPECVRAARRVASEHGLLLIVDEIATGFGRTGRLFASEWSAVTPDIMCVGKALTGGYLTLAAMLCSREVAAVITASPLRALLHGPTFMANPLACAVAVASLTLLDSEPWQRQVGALEAGLTAALAPAAALSQVRDVRVLGGVGVIQLNVPADVTALTRVAVEHGVWVRPFRDLVYTMPPYISSAEDIAAIGAGLCAAVAAVHGQ</sequence>
<dbReference type="UniPathway" id="UPA00078">
    <property type="reaction ID" value="UER00160"/>
</dbReference>
<gene>
    <name evidence="7" type="primary">bioA</name>
    <name evidence="8" type="ORF">SAMN04489740_0594</name>
</gene>
<evidence type="ECO:0000256" key="6">
    <source>
        <dbReference type="ARBA" id="ARBA00022898"/>
    </source>
</evidence>
<evidence type="ECO:0000256" key="4">
    <source>
        <dbReference type="ARBA" id="ARBA00022691"/>
    </source>
</evidence>
<dbReference type="GO" id="GO:0004015">
    <property type="term" value="F:adenosylmethionine-8-amino-7-oxononanoate transaminase activity"/>
    <property type="evidence" value="ECO:0007669"/>
    <property type="project" value="UniProtKB-UniRule"/>
</dbReference>
<dbReference type="GO" id="GO:0005737">
    <property type="term" value="C:cytoplasm"/>
    <property type="evidence" value="ECO:0007669"/>
    <property type="project" value="UniProtKB-SubCell"/>
</dbReference>
<dbReference type="HAMAP" id="MF_00834">
    <property type="entry name" value="BioA"/>
    <property type="match status" value="1"/>
</dbReference>
<dbReference type="SUPFAM" id="SSF53383">
    <property type="entry name" value="PLP-dependent transferases"/>
    <property type="match status" value="1"/>
</dbReference>
<comment type="pathway">
    <text evidence="7">Cofactor biosynthesis; biotin biosynthesis; 7,8-diaminononanoate from 8-amino-7-oxononanoate (SAM route): step 1/1.</text>
</comment>
<dbReference type="PANTHER" id="PTHR42684:SF17">
    <property type="entry name" value="ADENOSYLMETHIONINE-8-AMINO-7-OXONONANOATE AMINOTRANSFERASE"/>
    <property type="match status" value="1"/>
</dbReference>
<keyword evidence="2 7" id="KW-0032">Aminotransferase</keyword>
<comment type="subunit">
    <text evidence="7">Homodimer.</text>
</comment>
<dbReference type="InterPro" id="IPR015421">
    <property type="entry name" value="PyrdxlP-dep_Trfase_major"/>
</dbReference>
<evidence type="ECO:0000256" key="2">
    <source>
        <dbReference type="ARBA" id="ARBA00022576"/>
    </source>
</evidence>
<dbReference type="InterPro" id="IPR015424">
    <property type="entry name" value="PyrdxlP-dep_Trfase"/>
</dbReference>
<feature type="modified residue" description="N6-(pyridoxal phosphate)lysine" evidence="7">
    <location>
        <position position="303"/>
    </location>
</feature>
<dbReference type="EMBL" id="FNTV01000001">
    <property type="protein sequence ID" value="SEE06966.1"/>
    <property type="molecule type" value="Genomic_DNA"/>
</dbReference>
<dbReference type="Proteomes" id="UP000182725">
    <property type="component" value="Unassembled WGS sequence"/>
</dbReference>
<protein>
    <recommendedName>
        <fullName evidence="7">Adenosylmethionine-8-amino-7-oxononanoate aminotransferase</fullName>
        <ecNumber evidence="7">2.6.1.62</ecNumber>
    </recommendedName>
    <alternativeName>
        <fullName evidence="7">7,8-diamino-pelargonic acid aminotransferase</fullName>
        <shortName evidence="7">DAPA AT</shortName>
        <shortName evidence="7">DAPA aminotransferase</shortName>
    </alternativeName>
    <alternativeName>
        <fullName evidence="7">7,8-diaminononanoate synthase</fullName>
        <shortName evidence="7">DANS</shortName>
    </alternativeName>
    <alternativeName>
        <fullName evidence="7">Diaminopelargonic acid synthase</fullName>
    </alternativeName>
</protein>
<evidence type="ECO:0000256" key="1">
    <source>
        <dbReference type="ARBA" id="ARBA00001933"/>
    </source>
</evidence>
<feature type="binding site" evidence="7">
    <location>
        <position position="165"/>
    </location>
    <ligand>
        <name>substrate</name>
    </ligand>
</feature>
<feature type="binding site" evidence="7">
    <location>
        <position position="303"/>
    </location>
    <ligand>
        <name>substrate</name>
    </ligand>
</feature>
<dbReference type="InterPro" id="IPR015422">
    <property type="entry name" value="PyrdxlP-dep_Trfase_small"/>
</dbReference>
<dbReference type="NCBIfam" id="TIGR00508">
    <property type="entry name" value="bioA"/>
    <property type="match status" value="1"/>
</dbReference>
<dbReference type="NCBIfam" id="NF004624">
    <property type="entry name" value="PRK05964.1"/>
    <property type="match status" value="1"/>
</dbReference>
<feature type="binding site" evidence="7">
    <location>
        <position position="274"/>
    </location>
    <ligand>
        <name>pyridoxal 5'-phosphate</name>
        <dbReference type="ChEBI" id="CHEBI:597326"/>
    </ligand>
</feature>
<dbReference type="PROSITE" id="PS00600">
    <property type="entry name" value="AA_TRANSFER_CLASS_3"/>
    <property type="match status" value="1"/>
</dbReference>
<feature type="site" description="Participates in the substrate recognition with KAPA and in a stacking interaction with the adenine ring of SAM" evidence="7">
    <location>
        <position position="34"/>
    </location>
</feature>
<evidence type="ECO:0000256" key="7">
    <source>
        <dbReference type="HAMAP-Rule" id="MF_00834"/>
    </source>
</evidence>
<proteinExistence type="inferred from homology"/>
<dbReference type="GO" id="GO:0009102">
    <property type="term" value="P:biotin biosynthetic process"/>
    <property type="evidence" value="ECO:0007669"/>
    <property type="project" value="UniProtKB-UniRule"/>
</dbReference>
<name>A0A1H5FU31_9MICC</name>
<keyword evidence="6 7" id="KW-0663">Pyridoxal phosphate</keyword>
<dbReference type="InterPro" id="IPR049704">
    <property type="entry name" value="Aminotrans_3_PPA_site"/>
</dbReference>
<dbReference type="PANTHER" id="PTHR42684">
    <property type="entry name" value="ADENOSYLMETHIONINE-8-AMINO-7-OXONONANOATE AMINOTRANSFERASE"/>
    <property type="match status" value="1"/>
</dbReference>
<dbReference type="GO" id="GO:0030170">
    <property type="term" value="F:pyridoxal phosphate binding"/>
    <property type="evidence" value="ECO:0007669"/>
    <property type="project" value="UniProtKB-UniRule"/>
</dbReference>
<evidence type="ECO:0000256" key="3">
    <source>
        <dbReference type="ARBA" id="ARBA00022679"/>
    </source>
</evidence>
<dbReference type="Gene3D" id="3.90.1150.10">
    <property type="entry name" value="Aspartate Aminotransferase, domain 1"/>
    <property type="match status" value="1"/>
</dbReference>
<keyword evidence="3 7" id="KW-0808">Transferase</keyword>
<dbReference type="InterPro" id="IPR005815">
    <property type="entry name" value="BioA"/>
</dbReference>
<dbReference type="Pfam" id="PF00202">
    <property type="entry name" value="Aminotran_3"/>
    <property type="match status" value="1"/>
</dbReference>
<keyword evidence="7" id="KW-0963">Cytoplasm</keyword>
<feature type="binding site" evidence="7">
    <location>
        <begin position="337"/>
        <end position="338"/>
    </location>
    <ligand>
        <name>pyridoxal 5'-phosphate</name>
        <dbReference type="ChEBI" id="CHEBI:597326"/>
    </ligand>
</feature>
<comment type="similarity">
    <text evidence="7">Belongs to the class-III pyridoxal-phosphate-dependent aminotransferase family. BioA subfamily.</text>
</comment>
<evidence type="ECO:0000256" key="5">
    <source>
        <dbReference type="ARBA" id="ARBA00022756"/>
    </source>
</evidence>
<keyword evidence="5 7" id="KW-0093">Biotin biosynthesis</keyword>
<accession>A0A1H5FU31</accession>
<evidence type="ECO:0000313" key="8">
    <source>
        <dbReference type="EMBL" id="SEE06966.1"/>
    </source>
</evidence>
<organism evidence="8 9">
    <name type="scientific">Arthrobacter alpinus</name>
    <dbReference type="NCBI Taxonomy" id="656366"/>
    <lineage>
        <taxon>Bacteria</taxon>
        <taxon>Bacillati</taxon>
        <taxon>Actinomycetota</taxon>
        <taxon>Actinomycetes</taxon>
        <taxon>Micrococcales</taxon>
        <taxon>Micrococcaceae</taxon>
        <taxon>Arthrobacter</taxon>
    </lineage>
</organism>
<comment type="catalytic activity">
    <reaction evidence="7">
        <text>(8S)-8-amino-7-oxononanoate + S-adenosyl-L-methionine = S-adenosyl-4-methylsulfanyl-2-oxobutanoate + (7R,8S)-7,8-diammoniononanoate</text>
        <dbReference type="Rhea" id="RHEA:16861"/>
        <dbReference type="ChEBI" id="CHEBI:16490"/>
        <dbReference type="ChEBI" id="CHEBI:59789"/>
        <dbReference type="ChEBI" id="CHEBI:149468"/>
        <dbReference type="ChEBI" id="CHEBI:149469"/>
        <dbReference type="EC" id="2.6.1.62"/>
    </reaction>
</comment>
<feature type="binding site" evidence="7">
    <location>
        <position position="420"/>
    </location>
    <ligand>
        <name>substrate</name>
    </ligand>
</feature>
<evidence type="ECO:0000313" key="9">
    <source>
        <dbReference type="Proteomes" id="UP000182725"/>
    </source>
</evidence>
<dbReference type="EC" id="2.6.1.62" evidence="7"/>
<feature type="binding site" evidence="7">
    <location>
        <position position="336"/>
    </location>
    <ligand>
        <name>substrate</name>
    </ligand>
</feature>
<keyword evidence="4 7" id="KW-0949">S-adenosyl-L-methionine</keyword>
<feature type="binding site" evidence="7">
    <location>
        <begin position="132"/>
        <end position="133"/>
    </location>
    <ligand>
        <name>pyridoxal 5'-phosphate</name>
        <dbReference type="ChEBI" id="CHEBI:597326"/>
    </ligand>
</feature>
<comment type="function">
    <text evidence="7">Catalyzes the transfer of the alpha-amino group from S-adenosyl-L-methionine (SAM) to 7-keto-8-aminopelargonic acid (KAPA) to form 7,8-diaminopelargonic acid (DAPA). It is the only aminotransferase known to utilize SAM as an amino donor.</text>
</comment>
<dbReference type="RefSeq" id="WP_074710357.1">
    <property type="nucleotide sequence ID" value="NZ_FNTV01000001.1"/>
</dbReference>
<feature type="binding site" evidence="7">
    <location>
        <position position="72"/>
    </location>
    <ligand>
        <name>substrate</name>
    </ligand>
</feature>